<feature type="domain" description="NB-ARC" evidence="2">
    <location>
        <begin position="116"/>
        <end position="255"/>
    </location>
</feature>
<evidence type="ECO:0000256" key="1">
    <source>
        <dbReference type="ARBA" id="ARBA00022821"/>
    </source>
</evidence>
<keyword evidence="1" id="KW-0611">Plant defense</keyword>
<dbReference type="PRINTS" id="PR00364">
    <property type="entry name" value="DISEASERSIST"/>
</dbReference>
<dbReference type="FunFam" id="3.40.50.300:FF:001091">
    <property type="entry name" value="Probable disease resistance protein At1g61300"/>
    <property type="match status" value="1"/>
</dbReference>
<keyword evidence="4" id="KW-1185">Reference proteome</keyword>
<protein>
    <submittedName>
        <fullName evidence="3">Disease resistance protein</fullName>
    </submittedName>
</protein>
<comment type="caution">
    <text evidence="3">The sequence shown here is derived from an EMBL/GenBank/DDBJ whole genome shotgun (WGS) entry which is preliminary data.</text>
</comment>
<evidence type="ECO:0000313" key="3">
    <source>
        <dbReference type="EMBL" id="KAL1211020.1"/>
    </source>
</evidence>
<dbReference type="SUPFAM" id="SSF52540">
    <property type="entry name" value="P-loop containing nucleoside triphosphate hydrolases"/>
    <property type="match status" value="1"/>
</dbReference>
<evidence type="ECO:0000259" key="2">
    <source>
        <dbReference type="Pfam" id="PF00931"/>
    </source>
</evidence>
<proteinExistence type="predicted"/>
<dbReference type="AlphaFoldDB" id="A0ABD1BA69"/>
<gene>
    <name evidence="3" type="ORF">V5N11_035820</name>
</gene>
<dbReference type="PANTHER" id="PTHR33463">
    <property type="entry name" value="NB-ARC DOMAIN-CONTAINING PROTEIN-RELATED"/>
    <property type="match status" value="1"/>
</dbReference>
<accession>A0ABD1BA69</accession>
<dbReference type="GO" id="GO:0006952">
    <property type="term" value="P:defense response"/>
    <property type="evidence" value="ECO:0007669"/>
    <property type="project" value="UniProtKB-KW"/>
</dbReference>
<sequence>MALETTMRDDLSRRLKREEDRGLQRVAKIQVWLNRVETIENRVNDLLNARNVELQRLCLCGFCSKSVLSSYRYGKSVFLTLRKVEKLKSEDFDVAADQALTHEVEERQLQPIIVGQETMLDKAWKHLMEDGVGILGMYGMGGVEETTLLSQINNKFRKDKCGFDFVIWVVVFKELQLEKIQDEIAQKIGLAGGELNQKFRLYNFLRKNKFVLFLDDIWEKVDLAEIGVPDPRTQKGSKVAFTTRSQDVCSRMGLKTQWKSNVWRKMMHLICSKRRLDKNTRK</sequence>
<dbReference type="InterPro" id="IPR050905">
    <property type="entry name" value="Plant_NBS-LRR"/>
</dbReference>
<dbReference type="Pfam" id="PF00931">
    <property type="entry name" value="NB-ARC"/>
    <property type="match status" value="1"/>
</dbReference>
<dbReference type="Gene3D" id="3.40.50.300">
    <property type="entry name" value="P-loop containing nucleotide triphosphate hydrolases"/>
    <property type="match status" value="1"/>
</dbReference>
<evidence type="ECO:0000313" key="4">
    <source>
        <dbReference type="Proteomes" id="UP001558713"/>
    </source>
</evidence>
<dbReference type="PANTHER" id="PTHR33463:SF210">
    <property type="entry name" value="NB-ARC DOMAIN-CONTAINING PROTEIN"/>
    <property type="match status" value="1"/>
</dbReference>
<organism evidence="3 4">
    <name type="scientific">Cardamine amara subsp. amara</name>
    <dbReference type="NCBI Taxonomy" id="228776"/>
    <lineage>
        <taxon>Eukaryota</taxon>
        <taxon>Viridiplantae</taxon>
        <taxon>Streptophyta</taxon>
        <taxon>Embryophyta</taxon>
        <taxon>Tracheophyta</taxon>
        <taxon>Spermatophyta</taxon>
        <taxon>Magnoliopsida</taxon>
        <taxon>eudicotyledons</taxon>
        <taxon>Gunneridae</taxon>
        <taxon>Pentapetalae</taxon>
        <taxon>rosids</taxon>
        <taxon>malvids</taxon>
        <taxon>Brassicales</taxon>
        <taxon>Brassicaceae</taxon>
        <taxon>Cardamineae</taxon>
        <taxon>Cardamine</taxon>
    </lineage>
</organism>
<name>A0ABD1BA69_CARAN</name>
<dbReference type="EMBL" id="JBANAX010000385">
    <property type="protein sequence ID" value="KAL1211020.1"/>
    <property type="molecule type" value="Genomic_DNA"/>
</dbReference>
<dbReference type="InterPro" id="IPR027417">
    <property type="entry name" value="P-loop_NTPase"/>
</dbReference>
<reference evidence="3 4" key="1">
    <citation type="submission" date="2024-04" db="EMBL/GenBank/DDBJ databases">
        <title>Genome assembly C_amara_ONT_v2.</title>
        <authorList>
            <person name="Yant L."/>
            <person name="Moore C."/>
            <person name="Slenker M."/>
        </authorList>
    </citation>
    <scope>NUCLEOTIDE SEQUENCE [LARGE SCALE GENOMIC DNA]</scope>
    <source>
        <tissue evidence="3">Leaf</tissue>
    </source>
</reference>
<dbReference type="InterPro" id="IPR002182">
    <property type="entry name" value="NB-ARC"/>
</dbReference>
<dbReference type="Proteomes" id="UP001558713">
    <property type="component" value="Unassembled WGS sequence"/>
</dbReference>